<organism evidence="5">
    <name type="scientific">Candida tenuis (strain ATCC 10573 / BCRC 21748 / CBS 615 / JCM 9827 / NBRC 10315 / NRRL Y-1498 / VKM Y-70)</name>
    <name type="common">Yeast</name>
    <name type="synonym">Yamadazyma tenuis</name>
    <dbReference type="NCBI Taxonomy" id="590646"/>
    <lineage>
        <taxon>Eukaryota</taxon>
        <taxon>Fungi</taxon>
        <taxon>Dikarya</taxon>
        <taxon>Ascomycota</taxon>
        <taxon>Saccharomycotina</taxon>
        <taxon>Pichiomycetes</taxon>
        <taxon>Debaryomycetaceae</taxon>
        <taxon>Yamadazyma</taxon>
    </lineage>
</organism>
<accession>G3B8A9</accession>
<dbReference type="Pfam" id="PF13409">
    <property type="entry name" value="GST_N_2"/>
    <property type="match status" value="1"/>
</dbReference>
<dbReference type="InterPro" id="IPR004046">
    <property type="entry name" value="GST_C"/>
</dbReference>
<evidence type="ECO:0000259" key="3">
    <source>
        <dbReference type="PROSITE" id="PS50405"/>
    </source>
</evidence>
<dbReference type="eggNOG" id="KOG0867">
    <property type="taxonomic scope" value="Eukaryota"/>
</dbReference>
<evidence type="ECO:0000256" key="1">
    <source>
        <dbReference type="ARBA" id="ARBA00007409"/>
    </source>
</evidence>
<dbReference type="SUPFAM" id="SSF47616">
    <property type="entry name" value="GST C-terminal domain-like"/>
    <property type="match status" value="1"/>
</dbReference>
<dbReference type="InterPro" id="IPR036249">
    <property type="entry name" value="Thioredoxin-like_sf"/>
</dbReference>
<dbReference type="PROSITE" id="PS50405">
    <property type="entry name" value="GST_CTER"/>
    <property type="match status" value="1"/>
</dbReference>
<sequence length="221" mass="25055">MSENITLYTAGSPNAKKVSIYLELLGLKYNIKTVDMGNNEQKSPEYLALNPNGKVPTLVDSSTDTTISESAAIMTYLSDKYDKDRKFSYEVGTKEYYKQLEIAYFQVGGIGPMEGEAMLYILFSSDDVPVAKERYRNETRRLYGVVEEYLKRNAANSPYFVGDHISIADVCVVTFLPILPRLGIEYDEFPLVRKWLKHMISIAEVVKGFNVPNPPPIWPEL</sequence>
<dbReference type="OrthoDB" id="422574at2759"/>
<dbReference type="PANTHER" id="PTHR44051">
    <property type="entry name" value="GLUTATHIONE S-TRANSFERASE-RELATED"/>
    <property type="match status" value="1"/>
</dbReference>
<dbReference type="PROSITE" id="PS50404">
    <property type="entry name" value="GST_NTER"/>
    <property type="match status" value="1"/>
</dbReference>
<dbReference type="InterPro" id="IPR036282">
    <property type="entry name" value="Glutathione-S-Trfase_C_sf"/>
</dbReference>
<dbReference type="SUPFAM" id="SSF52833">
    <property type="entry name" value="Thioredoxin-like"/>
    <property type="match status" value="1"/>
</dbReference>
<dbReference type="EMBL" id="GL996527">
    <property type="protein sequence ID" value="EGV61728.1"/>
    <property type="molecule type" value="Genomic_DNA"/>
</dbReference>
<dbReference type="InterPro" id="IPR004045">
    <property type="entry name" value="Glutathione_S-Trfase_N"/>
</dbReference>
<dbReference type="KEGG" id="cten:18250421"/>
<comment type="similarity">
    <text evidence="1">Belongs to the GST superfamily.</text>
</comment>
<evidence type="ECO:0000259" key="2">
    <source>
        <dbReference type="PROSITE" id="PS50404"/>
    </source>
</evidence>
<feature type="domain" description="GST N-terminal" evidence="2">
    <location>
        <begin position="2"/>
        <end position="85"/>
    </location>
</feature>
<dbReference type="AlphaFoldDB" id="G3B8A9"/>
<dbReference type="Proteomes" id="UP000000707">
    <property type="component" value="Unassembled WGS sequence"/>
</dbReference>
<protein>
    <submittedName>
        <fullName evidence="4">Glutathione S-transferase</fullName>
    </submittedName>
</protein>
<gene>
    <name evidence="4" type="ORF">CANTEDRAFT_94616</name>
</gene>
<feature type="domain" description="GST C-terminal" evidence="3">
    <location>
        <begin position="92"/>
        <end position="216"/>
    </location>
</feature>
<dbReference type="PANTHER" id="PTHR44051:SF8">
    <property type="entry name" value="GLUTATHIONE S-TRANSFERASE GSTA"/>
    <property type="match status" value="1"/>
</dbReference>
<dbReference type="CDD" id="cd03048">
    <property type="entry name" value="GST_N_Ure2p_like"/>
    <property type="match status" value="1"/>
</dbReference>
<proteinExistence type="inferred from homology"/>
<dbReference type="Gene3D" id="1.20.1050.130">
    <property type="match status" value="1"/>
</dbReference>
<dbReference type="GO" id="GO:0016740">
    <property type="term" value="F:transferase activity"/>
    <property type="evidence" value="ECO:0007669"/>
    <property type="project" value="UniProtKB-KW"/>
</dbReference>
<reference evidence="4 5" key="1">
    <citation type="journal article" date="2011" name="Proc. Natl. Acad. Sci. U.S.A.">
        <title>Comparative genomics of xylose-fermenting fungi for enhanced biofuel production.</title>
        <authorList>
            <person name="Wohlbach D.J."/>
            <person name="Kuo A."/>
            <person name="Sato T.K."/>
            <person name="Potts K.M."/>
            <person name="Salamov A.A."/>
            <person name="LaButti K.M."/>
            <person name="Sun H."/>
            <person name="Clum A."/>
            <person name="Pangilinan J.L."/>
            <person name="Lindquist E.A."/>
            <person name="Lucas S."/>
            <person name="Lapidus A."/>
            <person name="Jin M."/>
            <person name="Gunawan C."/>
            <person name="Balan V."/>
            <person name="Dale B.E."/>
            <person name="Jeffries T.W."/>
            <person name="Zinkel R."/>
            <person name="Barry K.W."/>
            <person name="Grigoriev I.V."/>
            <person name="Gasch A.P."/>
        </authorList>
    </citation>
    <scope>NUCLEOTIDE SEQUENCE [LARGE SCALE GENOMIC DNA]</scope>
    <source>
        <strain evidence="5">ATCC 10573 / BCRC 21748 / CBS 615 / JCM 9827 / NBRC 10315 / NRRL Y-1498 / VKM Y-70</strain>
    </source>
</reference>
<keyword evidence="5" id="KW-1185">Reference proteome</keyword>
<dbReference type="GeneID" id="18250421"/>
<evidence type="ECO:0000313" key="4">
    <source>
        <dbReference type="EMBL" id="EGV61728.1"/>
    </source>
</evidence>
<dbReference type="InterPro" id="IPR040079">
    <property type="entry name" value="Glutathione_S-Trfase"/>
</dbReference>
<dbReference type="SFLD" id="SFLDS00019">
    <property type="entry name" value="Glutathione_Transferase_(cytos"/>
    <property type="match status" value="1"/>
</dbReference>
<dbReference type="InterPro" id="IPR010987">
    <property type="entry name" value="Glutathione-S-Trfase_C-like"/>
</dbReference>
<dbReference type="Pfam" id="PF00043">
    <property type="entry name" value="GST_C"/>
    <property type="match status" value="1"/>
</dbReference>
<name>G3B8A9_CANTC</name>
<dbReference type="SFLD" id="SFLDG00358">
    <property type="entry name" value="Main_(cytGST)"/>
    <property type="match status" value="1"/>
</dbReference>
<evidence type="ECO:0000313" key="5">
    <source>
        <dbReference type="Proteomes" id="UP000000707"/>
    </source>
</evidence>
<dbReference type="STRING" id="590646.G3B8A9"/>
<dbReference type="HOGENOM" id="CLU_011226_14_0_1"/>
<keyword evidence="4" id="KW-0808">Transferase</keyword>